<name>A0A0G0Q1M4_9BACT</name>
<dbReference type="PROSITE" id="PS50293">
    <property type="entry name" value="TPR_REGION"/>
    <property type="match status" value="1"/>
</dbReference>
<dbReference type="EMBL" id="LBXO01000068">
    <property type="protein sequence ID" value="KKR31241.1"/>
    <property type="molecule type" value="Genomic_DNA"/>
</dbReference>
<protein>
    <submittedName>
        <fullName evidence="1">Tetratricopeptide repeat protein</fullName>
    </submittedName>
</protein>
<gene>
    <name evidence="1" type="ORF">UT64_C0068G0009</name>
</gene>
<organism evidence="1 2">
    <name type="scientific">Candidatus Falkowbacteria bacterium GW2011_GWF2_39_8</name>
    <dbReference type="NCBI Taxonomy" id="1618642"/>
    <lineage>
        <taxon>Bacteria</taxon>
        <taxon>Candidatus Falkowiibacteriota</taxon>
    </lineage>
</organism>
<evidence type="ECO:0000313" key="1">
    <source>
        <dbReference type="EMBL" id="KKR31241.1"/>
    </source>
</evidence>
<dbReference type="Proteomes" id="UP000034137">
    <property type="component" value="Unassembled WGS sequence"/>
</dbReference>
<dbReference type="AlphaFoldDB" id="A0A0G0Q1M4"/>
<feature type="non-terminal residue" evidence="1">
    <location>
        <position position="75"/>
    </location>
</feature>
<comment type="caution">
    <text evidence="1">The sequence shown here is derived from an EMBL/GenBank/DDBJ whole genome shotgun (WGS) entry which is preliminary data.</text>
</comment>
<dbReference type="SUPFAM" id="SSF48452">
    <property type="entry name" value="TPR-like"/>
    <property type="match status" value="1"/>
</dbReference>
<dbReference type="InterPro" id="IPR011990">
    <property type="entry name" value="TPR-like_helical_dom_sf"/>
</dbReference>
<proteinExistence type="predicted"/>
<evidence type="ECO:0000313" key="2">
    <source>
        <dbReference type="Proteomes" id="UP000034137"/>
    </source>
</evidence>
<accession>A0A0G0Q1M4</accession>
<dbReference type="Gene3D" id="1.25.40.10">
    <property type="entry name" value="Tetratricopeptide repeat domain"/>
    <property type="match status" value="1"/>
</dbReference>
<reference evidence="1 2" key="1">
    <citation type="journal article" date="2015" name="Nature">
        <title>rRNA introns, odd ribosomes, and small enigmatic genomes across a large radiation of phyla.</title>
        <authorList>
            <person name="Brown C.T."/>
            <person name="Hug L.A."/>
            <person name="Thomas B.C."/>
            <person name="Sharon I."/>
            <person name="Castelle C.J."/>
            <person name="Singh A."/>
            <person name="Wilkins M.J."/>
            <person name="Williams K.H."/>
            <person name="Banfield J.F."/>
        </authorList>
    </citation>
    <scope>NUCLEOTIDE SEQUENCE [LARGE SCALE GENOMIC DNA]</scope>
</reference>
<sequence length="75" mass="8599">MDSEKKKEIAIATQRVGEGFYNAGNYTLSLKNLLEAYETIPDDPYLNNSLGLVYLAKERYDLAENHFKKALELKK</sequence>
<dbReference type="Pfam" id="PF13424">
    <property type="entry name" value="TPR_12"/>
    <property type="match status" value="1"/>
</dbReference>